<dbReference type="InterPro" id="IPR042264">
    <property type="entry name" value="DPH1/DPH2_2"/>
</dbReference>
<dbReference type="GeneID" id="84218221"/>
<evidence type="ECO:0000256" key="1">
    <source>
        <dbReference type="ARBA" id="ARBA00001966"/>
    </source>
</evidence>
<dbReference type="GO" id="GO:0046872">
    <property type="term" value="F:metal ion binding"/>
    <property type="evidence" value="ECO:0007669"/>
    <property type="project" value="UniProtKB-KW"/>
</dbReference>
<dbReference type="AlphaFoldDB" id="A0A1V0N5T2"/>
<dbReference type="InterPro" id="IPR042263">
    <property type="entry name" value="DPH1/DPH2_1"/>
</dbReference>
<evidence type="ECO:0000313" key="13">
    <source>
        <dbReference type="Proteomes" id="UP000192050"/>
    </source>
</evidence>
<reference evidence="11 13" key="1">
    <citation type="submission" date="2011-10" db="EMBL/GenBank/DDBJ databases">
        <title>Metabolic and evolutionary patterns in the extreme acidophile Ferroplasma acidiphilum.</title>
        <authorList>
            <person name="Golyshina O.V."/>
            <person name="Kozyavkin S.A."/>
            <person name="Tatusov R.L."/>
            <person name="Slesarev A.I."/>
            <person name="Golyshin P.N."/>
        </authorList>
    </citation>
    <scope>NUCLEOTIDE SEQUENCE [LARGE SCALE GENOMIC DNA]</scope>
    <source>
        <strain evidence="11">Berkeley</strain>
        <strain evidence="13">Y</strain>
    </source>
</reference>
<dbReference type="Gene3D" id="3.40.50.11840">
    <property type="entry name" value="Diphthamide synthesis DPH1/DPH2 domain 1"/>
    <property type="match status" value="1"/>
</dbReference>
<dbReference type="InterPro" id="IPR016435">
    <property type="entry name" value="DPH1/DPH2"/>
</dbReference>
<keyword evidence="5 10" id="KW-0949">S-adenosyl-L-methionine</keyword>
<dbReference type="Gene3D" id="3.40.50.11850">
    <property type="entry name" value="Diphthamide synthesis DPH1/DPH2 domain 2"/>
    <property type="match status" value="1"/>
</dbReference>
<keyword evidence="13" id="KW-1185">Reference proteome</keyword>
<evidence type="ECO:0000256" key="3">
    <source>
        <dbReference type="ARBA" id="ARBA00012221"/>
    </source>
</evidence>
<comment type="cofactor">
    <cofactor evidence="1 10">
        <name>[4Fe-4S] cluster</name>
        <dbReference type="ChEBI" id="CHEBI:49883"/>
    </cofactor>
</comment>
<keyword evidence="10" id="KW-0004">4Fe-4S</keyword>
<dbReference type="PANTHER" id="PTHR10762">
    <property type="entry name" value="DIPHTHAMIDE BIOSYNTHESIS PROTEIN"/>
    <property type="match status" value="1"/>
</dbReference>
<name>A0A1V0N5T2_9ARCH</name>
<dbReference type="InterPro" id="IPR022428">
    <property type="entry name" value="Dph2_arc"/>
</dbReference>
<dbReference type="EMBL" id="CP015363">
    <property type="protein sequence ID" value="ARD85471.1"/>
    <property type="molecule type" value="Genomic_DNA"/>
</dbReference>
<dbReference type="InterPro" id="IPR042265">
    <property type="entry name" value="DPH1/DPH2_3"/>
</dbReference>
<proteinExistence type="inferred from homology"/>
<reference evidence="12 14" key="2">
    <citation type="submission" date="2020-05" db="EMBL/GenBank/DDBJ databases">
        <authorList>
            <person name="Zhang R."/>
        </authorList>
    </citation>
    <scope>NUCLEOTIDE SEQUENCE [LARGE SCALE GENOMIC DNA]</scope>
    <source>
        <strain evidence="12 14">DSM 28986</strain>
    </source>
</reference>
<keyword evidence="4 10" id="KW-0808">Transferase</keyword>
<dbReference type="STRING" id="74969.FAD_1627"/>
<organism evidence="11 13">
    <name type="scientific">Ferroplasma acidiphilum</name>
    <dbReference type="NCBI Taxonomy" id="74969"/>
    <lineage>
        <taxon>Archaea</taxon>
        <taxon>Methanobacteriati</taxon>
        <taxon>Thermoplasmatota</taxon>
        <taxon>Thermoplasmata</taxon>
        <taxon>Thermoplasmatales</taxon>
        <taxon>Ferroplasmaceae</taxon>
        <taxon>Ferroplasma</taxon>
    </lineage>
</organism>
<accession>A0A1V0N5T2</accession>
<comment type="function">
    <text evidence="10">Catalyzes the first step of diphthamide biosynthesis, i.e. the transfer of the 3-amino-3-carboxypropyl group from S-adenosyl-L-methionine (SAM) to the C2 position of the imidazole ring of the target histidine residue in translation elongation factor 2 (EF-2).</text>
</comment>
<evidence type="ECO:0000313" key="12">
    <source>
        <dbReference type="EMBL" id="NOL59695.1"/>
    </source>
</evidence>
<dbReference type="UniPathway" id="UPA00559"/>
<comment type="similarity">
    <text evidence="10">Belongs to the DPH1/DPH2 family.</text>
</comment>
<protein>
    <recommendedName>
        <fullName evidence="3 10">2-(3-amino-3-carboxypropyl)histidine synthase</fullName>
        <ecNumber evidence="3 10">2.5.1.108</ecNumber>
    </recommendedName>
</protein>
<evidence type="ECO:0000256" key="4">
    <source>
        <dbReference type="ARBA" id="ARBA00022679"/>
    </source>
</evidence>
<dbReference type="GO" id="GO:0090560">
    <property type="term" value="F:2-(3-amino-3-carboxypropyl)histidine synthase activity"/>
    <property type="evidence" value="ECO:0007669"/>
    <property type="project" value="UniProtKB-UniRule"/>
</dbReference>
<evidence type="ECO:0000256" key="7">
    <source>
        <dbReference type="ARBA" id="ARBA00023004"/>
    </source>
</evidence>
<dbReference type="RefSeq" id="WP_009886759.1">
    <property type="nucleotide sequence ID" value="NZ_CP015363.1"/>
</dbReference>
<evidence type="ECO:0000256" key="10">
    <source>
        <dbReference type="PIRNR" id="PIRNR004967"/>
    </source>
</evidence>
<sequence>MEVDDAIIRLREMKASKILLQIPDGLKPESFNLFNKFSKEFNVIISSQSFYGACDIGNMEVYRDVDCIVQFGHSEIPNIKYTKPILFIEYFYKQIELDDDIFSILAENLVKNVGLLSSVQYYKEMEYVNGKLKELGYNVIVGNVDGRMKYPGQVLGCNFSAAHSIAAKVDAYLLVSTGLFHGIGAQLSTDKPVYILDLNNRSIRNIQPDIDKFLRKRYARIEPAIDAKKFAIVIDTKIGQYRKKLAYSIYNRVKGMGRDAIIVTADNINPVDFQNLMCDAVVFTGCPRVSIDDEDKFSMPVLTPIEFEQLFGFKSNNKYIMDEIVGVDSYSPIR</sequence>
<dbReference type="EMBL" id="JABGBP010000075">
    <property type="protein sequence ID" value="NOL59695.1"/>
    <property type="molecule type" value="Genomic_DNA"/>
</dbReference>
<dbReference type="EC" id="2.5.1.108" evidence="3 10"/>
<dbReference type="Proteomes" id="UP000192050">
    <property type="component" value="Chromosome"/>
</dbReference>
<comment type="catalytic activity">
    <reaction evidence="9 10">
        <text>L-histidyl-[translation elongation factor 2] + S-adenosyl-L-methionine = 2-[(3S)-amino-3-carboxypropyl]-L-histidyl-[translation elongation factor 2] + S-methyl-5'-thioadenosine + H(+)</text>
        <dbReference type="Rhea" id="RHEA:36783"/>
        <dbReference type="Rhea" id="RHEA-COMP:9748"/>
        <dbReference type="Rhea" id="RHEA-COMP:9749"/>
        <dbReference type="ChEBI" id="CHEBI:15378"/>
        <dbReference type="ChEBI" id="CHEBI:17509"/>
        <dbReference type="ChEBI" id="CHEBI:29979"/>
        <dbReference type="ChEBI" id="CHEBI:59789"/>
        <dbReference type="ChEBI" id="CHEBI:73995"/>
        <dbReference type="EC" id="2.5.1.108"/>
    </reaction>
</comment>
<evidence type="ECO:0000313" key="11">
    <source>
        <dbReference type="EMBL" id="ARD85471.1"/>
    </source>
</evidence>
<dbReference type="Proteomes" id="UP000546917">
    <property type="component" value="Unassembled WGS sequence"/>
</dbReference>
<dbReference type="NCBIfam" id="TIGR00322">
    <property type="entry name" value="diphth2_R"/>
    <property type="match status" value="1"/>
</dbReference>
<keyword evidence="7 10" id="KW-0408">Iron</keyword>
<dbReference type="GeneID" id="16024894"/>
<dbReference type="GO" id="GO:0017183">
    <property type="term" value="P:protein histidyl modification to diphthamide"/>
    <property type="evidence" value="ECO:0007669"/>
    <property type="project" value="UniProtKB-UniRule"/>
</dbReference>
<gene>
    <name evidence="12" type="primary">dph2</name>
    <name evidence="11" type="ORF">FAD_1627</name>
    <name evidence="12" type="ORF">HLB00_02455</name>
</gene>
<dbReference type="OrthoDB" id="314at2157"/>
<evidence type="ECO:0000256" key="9">
    <source>
        <dbReference type="ARBA" id="ARBA00048403"/>
    </source>
</evidence>
<comment type="pathway">
    <text evidence="2 10">Protein modification; peptidyl-diphthamide biosynthesis.</text>
</comment>
<dbReference type="Pfam" id="PF01866">
    <property type="entry name" value="Diphthamide_syn"/>
    <property type="match status" value="1"/>
</dbReference>
<dbReference type="KEGG" id="fai:FAD_1627"/>
<evidence type="ECO:0000256" key="2">
    <source>
        <dbReference type="ARBA" id="ARBA00005156"/>
    </source>
</evidence>
<evidence type="ECO:0000256" key="5">
    <source>
        <dbReference type="ARBA" id="ARBA00022691"/>
    </source>
</evidence>
<keyword evidence="6 10" id="KW-0479">Metal-binding</keyword>
<evidence type="ECO:0000256" key="8">
    <source>
        <dbReference type="ARBA" id="ARBA00023014"/>
    </source>
</evidence>
<evidence type="ECO:0000256" key="6">
    <source>
        <dbReference type="ARBA" id="ARBA00022723"/>
    </source>
</evidence>
<keyword evidence="8 10" id="KW-0411">Iron-sulfur</keyword>
<dbReference type="NCBIfam" id="TIGR03682">
    <property type="entry name" value="arCOG04112"/>
    <property type="match status" value="1"/>
</dbReference>
<dbReference type="GO" id="GO:0051539">
    <property type="term" value="F:4 iron, 4 sulfur cluster binding"/>
    <property type="evidence" value="ECO:0007669"/>
    <property type="project" value="UniProtKB-UniRule"/>
</dbReference>
<dbReference type="Gene3D" id="3.40.50.11860">
    <property type="entry name" value="Diphthamide synthesis DPH1/DPH2 domain 3"/>
    <property type="match status" value="1"/>
</dbReference>
<dbReference type="PANTHER" id="PTHR10762:SF1">
    <property type="entry name" value="2-(3-AMINO-3-CARBOXYPROPYL)HISTIDINE SYNTHASE SUBUNIT 1"/>
    <property type="match status" value="1"/>
</dbReference>
<dbReference type="PIRSF" id="PIRSF004967">
    <property type="entry name" value="DPH1"/>
    <property type="match status" value="1"/>
</dbReference>
<dbReference type="InterPro" id="IPR035435">
    <property type="entry name" value="DPH1/DPH2_euk_archaea"/>
</dbReference>
<dbReference type="SFLD" id="SFLDS00032">
    <property type="entry name" value="Radical_SAM_3-amino-3-carboxyp"/>
    <property type="match status" value="1"/>
</dbReference>
<evidence type="ECO:0000313" key="14">
    <source>
        <dbReference type="Proteomes" id="UP000546917"/>
    </source>
</evidence>